<sequence>MFMAVDDDSCKKLAEQLREVGNELLQFPTQVDELLSLLDKVRSLLMEVEQAPTELIQNAHSQCMAALVADPLLRHTDADVQVAVASCIIEIMRITAPDVPYSDNQLKEVFQLIVSSFANLSDMSSRSYDKRVSILETFAKVSAGVIMLDLEFDELISEMFQHFLRSIRDCHPEDIFSYMETIMTLLLEQSEEVSVELLTPILASLERNNEEISTSARKLGESVLAKCAIKLESYLKIAVKLLGLPLDGYSEIVATICSEVNGVVEHNSGTISIQKEKREAVELVSKPSKNDQAADESDMPPTKRRRHLRIEDIQTEIEISVCGDNAPASDMKSQSQAQTSISKLTTKSENVDEQSLKLEESTGSIAGAFKKIWSILGSFRSQ</sequence>
<feature type="region of interest" description="Disordered" evidence="8">
    <location>
        <begin position="282"/>
        <end position="306"/>
    </location>
</feature>
<dbReference type="GO" id="GO:0006281">
    <property type="term" value="P:DNA repair"/>
    <property type="evidence" value="ECO:0007669"/>
    <property type="project" value="UniProtKB-KW"/>
</dbReference>
<feature type="region of interest" description="Disordered" evidence="8">
    <location>
        <begin position="324"/>
        <end position="355"/>
    </location>
</feature>
<reference evidence="9" key="1">
    <citation type="submission" date="2023-02" db="EMBL/GenBank/DDBJ databases">
        <title>Genome of toxic invasive species Heracleum sosnowskyi carries increased number of genes despite the absence of recent whole-genome duplications.</title>
        <authorList>
            <person name="Schelkunov M."/>
            <person name="Shtratnikova V."/>
            <person name="Makarenko M."/>
            <person name="Klepikova A."/>
            <person name="Omelchenko D."/>
            <person name="Novikova G."/>
            <person name="Obukhova E."/>
            <person name="Bogdanov V."/>
            <person name="Penin A."/>
            <person name="Logacheva M."/>
        </authorList>
    </citation>
    <scope>NUCLEOTIDE SEQUENCE</scope>
    <source>
        <strain evidence="9">Hsosn_3</strain>
        <tissue evidence="9">Leaf</tissue>
    </source>
</reference>
<proteinExistence type="predicted"/>
<accession>A0AAD8I963</accession>
<evidence type="ECO:0000256" key="2">
    <source>
        <dbReference type="ARBA" id="ARBA00022618"/>
    </source>
</evidence>
<comment type="caution">
    <text evidence="9">The sequence shown here is derived from an EMBL/GenBank/DDBJ whole genome shotgun (WGS) entry which is preliminary data.</text>
</comment>
<evidence type="ECO:0000313" key="9">
    <source>
        <dbReference type="EMBL" id="KAK1381038.1"/>
    </source>
</evidence>
<evidence type="ECO:0000313" key="10">
    <source>
        <dbReference type="Proteomes" id="UP001237642"/>
    </source>
</evidence>
<feature type="compositionally biased region" description="Polar residues" evidence="8">
    <location>
        <begin position="331"/>
        <end position="348"/>
    </location>
</feature>
<evidence type="ECO:0000256" key="6">
    <source>
        <dbReference type="ARBA" id="ARBA00023242"/>
    </source>
</evidence>
<dbReference type="InterPro" id="IPR011989">
    <property type="entry name" value="ARM-like"/>
</dbReference>
<protein>
    <recommendedName>
        <fullName evidence="11">Sister chromatid cohesion protein</fullName>
    </recommendedName>
</protein>
<evidence type="ECO:0000256" key="1">
    <source>
        <dbReference type="ARBA" id="ARBA00004123"/>
    </source>
</evidence>
<dbReference type="GO" id="GO:0007064">
    <property type="term" value="P:mitotic sister chromatid cohesion"/>
    <property type="evidence" value="ECO:0007669"/>
    <property type="project" value="InterPro"/>
</dbReference>
<evidence type="ECO:0008006" key="11">
    <source>
        <dbReference type="Google" id="ProtNLM"/>
    </source>
</evidence>
<dbReference type="GO" id="GO:0035825">
    <property type="term" value="P:homologous recombination"/>
    <property type="evidence" value="ECO:0007669"/>
    <property type="project" value="UniProtKB-ARBA"/>
</dbReference>
<dbReference type="EMBL" id="JAUIZM010000006">
    <property type="protein sequence ID" value="KAK1381038.1"/>
    <property type="molecule type" value="Genomic_DNA"/>
</dbReference>
<evidence type="ECO:0000256" key="8">
    <source>
        <dbReference type="SAM" id="MobiDB-lite"/>
    </source>
</evidence>
<dbReference type="InterPro" id="IPR016024">
    <property type="entry name" value="ARM-type_fold"/>
</dbReference>
<dbReference type="GO" id="GO:0051301">
    <property type="term" value="P:cell division"/>
    <property type="evidence" value="ECO:0007669"/>
    <property type="project" value="UniProtKB-KW"/>
</dbReference>
<dbReference type="Gene3D" id="1.25.10.10">
    <property type="entry name" value="Leucine-rich Repeat Variant"/>
    <property type="match status" value="1"/>
</dbReference>
<name>A0AAD8I963_9APIA</name>
<dbReference type="GO" id="GO:0005634">
    <property type="term" value="C:nucleus"/>
    <property type="evidence" value="ECO:0007669"/>
    <property type="project" value="UniProtKB-SubCell"/>
</dbReference>
<dbReference type="InterPro" id="IPR039776">
    <property type="entry name" value="Pds5"/>
</dbReference>
<keyword evidence="6" id="KW-0539">Nucleus</keyword>
<dbReference type="PANTHER" id="PTHR12663:SF3">
    <property type="entry name" value="SISTER CHROMATID COHESION PROTEIN PDS5 HOMOLOG C"/>
    <property type="match status" value="1"/>
</dbReference>
<keyword evidence="5" id="KW-0234">DNA repair</keyword>
<keyword evidence="10" id="KW-1185">Reference proteome</keyword>
<evidence type="ECO:0000256" key="7">
    <source>
        <dbReference type="ARBA" id="ARBA00023306"/>
    </source>
</evidence>
<keyword evidence="2" id="KW-0132">Cell division</keyword>
<keyword evidence="4" id="KW-0498">Mitosis</keyword>
<reference evidence="9" key="2">
    <citation type="submission" date="2023-05" db="EMBL/GenBank/DDBJ databases">
        <authorList>
            <person name="Schelkunov M.I."/>
        </authorList>
    </citation>
    <scope>NUCLEOTIDE SEQUENCE</scope>
    <source>
        <strain evidence="9">Hsosn_3</strain>
        <tissue evidence="9">Leaf</tissue>
    </source>
</reference>
<keyword evidence="7" id="KW-0131">Cell cycle</keyword>
<comment type="subcellular location">
    <subcellularLocation>
        <location evidence="1">Nucleus</location>
    </subcellularLocation>
</comment>
<dbReference type="SUPFAM" id="SSF48371">
    <property type="entry name" value="ARM repeat"/>
    <property type="match status" value="1"/>
</dbReference>
<keyword evidence="3" id="KW-0227">DNA damage</keyword>
<gene>
    <name evidence="9" type="ORF">POM88_027782</name>
</gene>
<dbReference type="GO" id="GO:0000785">
    <property type="term" value="C:chromatin"/>
    <property type="evidence" value="ECO:0007669"/>
    <property type="project" value="TreeGrafter"/>
</dbReference>
<evidence type="ECO:0000256" key="5">
    <source>
        <dbReference type="ARBA" id="ARBA00023204"/>
    </source>
</evidence>
<dbReference type="Pfam" id="PF20168">
    <property type="entry name" value="PDS5"/>
    <property type="match status" value="1"/>
</dbReference>
<dbReference type="Proteomes" id="UP001237642">
    <property type="component" value="Unassembled WGS sequence"/>
</dbReference>
<evidence type="ECO:0000256" key="3">
    <source>
        <dbReference type="ARBA" id="ARBA00022763"/>
    </source>
</evidence>
<evidence type="ECO:0000256" key="4">
    <source>
        <dbReference type="ARBA" id="ARBA00022776"/>
    </source>
</evidence>
<organism evidence="9 10">
    <name type="scientific">Heracleum sosnowskyi</name>
    <dbReference type="NCBI Taxonomy" id="360622"/>
    <lineage>
        <taxon>Eukaryota</taxon>
        <taxon>Viridiplantae</taxon>
        <taxon>Streptophyta</taxon>
        <taxon>Embryophyta</taxon>
        <taxon>Tracheophyta</taxon>
        <taxon>Spermatophyta</taxon>
        <taxon>Magnoliopsida</taxon>
        <taxon>eudicotyledons</taxon>
        <taxon>Gunneridae</taxon>
        <taxon>Pentapetalae</taxon>
        <taxon>asterids</taxon>
        <taxon>campanulids</taxon>
        <taxon>Apiales</taxon>
        <taxon>Apiaceae</taxon>
        <taxon>Apioideae</taxon>
        <taxon>apioid superclade</taxon>
        <taxon>Tordylieae</taxon>
        <taxon>Tordyliinae</taxon>
        <taxon>Heracleum</taxon>
    </lineage>
</organism>
<dbReference type="AlphaFoldDB" id="A0AAD8I963"/>
<dbReference type="PANTHER" id="PTHR12663">
    <property type="entry name" value="ANDROGEN INDUCED INHIBITOR OF PROLIFERATION AS3 / PDS5-RELATED"/>
    <property type="match status" value="1"/>
</dbReference>